<dbReference type="PANTHER" id="PTHR21712:SF29">
    <property type="entry name" value="PRE-RRNA-PROCESSING PROTEIN FHL1"/>
    <property type="match status" value="1"/>
</dbReference>
<feature type="compositionally biased region" description="Basic and acidic residues" evidence="4">
    <location>
        <begin position="464"/>
        <end position="475"/>
    </location>
</feature>
<dbReference type="SMART" id="SM00240">
    <property type="entry name" value="FHA"/>
    <property type="match status" value="1"/>
</dbReference>
<feature type="domain" description="FHA" evidence="5">
    <location>
        <begin position="179"/>
        <end position="237"/>
    </location>
</feature>
<evidence type="ECO:0000259" key="6">
    <source>
        <dbReference type="PROSITE" id="PS50039"/>
    </source>
</evidence>
<dbReference type="OrthoDB" id="5954824at2759"/>
<feature type="region of interest" description="Disordered" evidence="4">
    <location>
        <begin position="868"/>
        <end position="1052"/>
    </location>
</feature>
<keyword evidence="1 3" id="KW-0238">DNA-binding</keyword>
<reference evidence="7 8" key="1">
    <citation type="journal article" date="2012" name="PLoS ONE">
        <title>Sequence and analysis of the genome of the pathogenic yeast Candida orthopsilosis.</title>
        <authorList>
            <person name="Riccombeni A."/>
            <person name="Vidanes G."/>
            <person name="Proux-Wera E."/>
            <person name="Wolfe K.H."/>
            <person name="Butler G."/>
        </authorList>
    </citation>
    <scope>NUCLEOTIDE SEQUENCE [LARGE SCALE GENOMIC DNA]</scope>
    <source>
        <strain evidence="7 8">Co 90-125</strain>
    </source>
</reference>
<evidence type="ECO:0000313" key="8">
    <source>
        <dbReference type="Proteomes" id="UP000005018"/>
    </source>
</evidence>
<organism evidence="7 8">
    <name type="scientific">Candida orthopsilosis (strain 90-125)</name>
    <name type="common">Yeast</name>
    <dbReference type="NCBI Taxonomy" id="1136231"/>
    <lineage>
        <taxon>Eukaryota</taxon>
        <taxon>Fungi</taxon>
        <taxon>Dikarya</taxon>
        <taxon>Ascomycota</taxon>
        <taxon>Saccharomycotina</taxon>
        <taxon>Pichiomycetes</taxon>
        <taxon>Debaryomycetaceae</taxon>
        <taxon>Candida/Lodderomyces clade</taxon>
        <taxon>Candida</taxon>
    </lineage>
</organism>
<evidence type="ECO:0000256" key="4">
    <source>
        <dbReference type="SAM" id="MobiDB-lite"/>
    </source>
</evidence>
<protein>
    <submittedName>
        <fullName evidence="7">Fhl1 transcription factor</fullName>
    </submittedName>
</protein>
<feature type="compositionally biased region" description="Low complexity" evidence="4">
    <location>
        <begin position="871"/>
        <end position="889"/>
    </location>
</feature>
<feature type="region of interest" description="Disordered" evidence="4">
    <location>
        <begin position="298"/>
        <end position="325"/>
    </location>
</feature>
<evidence type="ECO:0000256" key="3">
    <source>
        <dbReference type="PROSITE-ProRule" id="PRU00089"/>
    </source>
</evidence>
<dbReference type="Gene3D" id="2.60.200.20">
    <property type="match status" value="1"/>
</dbReference>
<feature type="compositionally biased region" description="Polar residues" evidence="4">
    <location>
        <begin position="890"/>
        <end position="954"/>
    </location>
</feature>
<dbReference type="InterPro" id="IPR000253">
    <property type="entry name" value="FHA_dom"/>
</dbReference>
<dbReference type="HOGENOM" id="CLU_005476_0_0_1"/>
<feature type="compositionally biased region" description="Polar residues" evidence="4">
    <location>
        <begin position="7"/>
        <end position="37"/>
    </location>
</feature>
<dbReference type="InterPro" id="IPR045178">
    <property type="entry name" value="Fhl1/FHA1"/>
</dbReference>
<dbReference type="InterPro" id="IPR036390">
    <property type="entry name" value="WH_DNA-bd_sf"/>
</dbReference>
<dbReference type="Proteomes" id="UP000005018">
    <property type="component" value="Chromosome 2"/>
</dbReference>
<feature type="region of interest" description="Disordered" evidence="4">
    <location>
        <begin position="93"/>
        <end position="117"/>
    </location>
</feature>
<accession>H8WZS6</accession>
<dbReference type="RefSeq" id="XP_003867708.1">
    <property type="nucleotide sequence ID" value="XM_003867660.1"/>
</dbReference>
<keyword evidence="2 3" id="KW-0539">Nucleus</keyword>
<dbReference type="Pfam" id="PF00250">
    <property type="entry name" value="Forkhead"/>
    <property type="match status" value="1"/>
</dbReference>
<dbReference type="PROSITE" id="PS50039">
    <property type="entry name" value="FORK_HEAD_3"/>
    <property type="match status" value="1"/>
</dbReference>
<dbReference type="SUPFAM" id="SSF49879">
    <property type="entry name" value="SMAD/FHA domain"/>
    <property type="match status" value="1"/>
</dbReference>
<dbReference type="PROSITE" id="PS50006">
    <property type="entry name" value="FHA_DOMAIN"/>
    <property type="match status" value="1"/>
</dbReference>
<name>H8WZS6_CANO9</name>
<dbReference type="eggNOG" id="KOG2294">
    <property type="taxonomic scope" value="Eukaryota"/>
</dbReference>
<dbReference type="SUPFAM" id="SSF46785">
    <property type="entry name" value="Winged helix' DNA-binding domain"/>
    <property type="match status" value="1"/>
</dbReference>
<comment type="subcellular location">
    <subcellularLocation>
        <location evidence="3">Nucleus</location>
    </subcellularLocation>
</comment>
<dbReference type="Gene3D" id="1.10.10.10">
    <property type="entry name" value="Winged helix-like DNA-binding domain superfamily/Winged helix DNA-binding domain"/>
    <property type="match status" value="1"/>
</dbReference>
<dbReference type="GeneID" id="14538891"/>
<feature type="region of interest" description="Disordered" evidence="4">
    <location>
        <begin position="64"/>
        <end position="83"/>
    </location>
</feature>
<evidence type="ECO:0000259" key="5">
    <source>
        <dbReference type="PROSITE" id="PS50006"/>
    </source>
</evidence>
<feature type="compositionally biased region" description="Basic and acidic residues" evidence="4">
    <location>
        <begin position="300"/>
        <end position="316"/>
    </location>
</feature>
<evidence type="ECO:0000256" key="2">
    <source>
        <dbReference type="ARBA" id="ARBA00023242"/>
    </source>
</evidence>
<dbReference type="Pfam" id="PF00498">
    <property type="entry name" value="FHA"/>
    <property type="match status" value="1"/>
</dbReference>
<dbReference type="AlphaFoldDB" id="H8WZS6"/>
<dbReference type="CDD" id="cd22701">
    <property type="entry name" value="FHA_FKH1-like"/>
    <property type="match status" value="1"/>
</dbReference>
<feature type="compositionally biased region" description="Polar residues" evidence="4">
    <location>
        <begin position="1012"/>
        <end position="1026"/>
    </location>
</feature>
<dbReference type="InterPro" id="IPR001766">
    <property type="entry name" value="Fork_head_dom"/>
</dbReference>
<evidence type="ECO:0000256" key="1">
    <source>
        <dbReference type="ARBA" id="ARBA00023125"/>
    </source>
</evidence>
<feature type="DNA-binding region" description="Fork-head" evidence="3">
    <location>
        <begin position="611"/>
        <end position="690"/>
    </location>
</feature>
<dbReference type="GO" id="GO:0003700">
    <property type="term" value="F:DNA-binding transcription factor activity"/>
    <property type="evidence" value="ECO:0007669"/>
    <property type="project" value="InterPro"/>
</dbReference>
<dbReference type="GO" id="GO:0043565">
    <property type="term" value="F:sequence-specific DNA binding"/>
    <property type="evidence" value="ECO:0007669"/>
    <property type="project" value="InterPro"/>
</dbReference>
<dbReference type="InterPro" id="IPR008984">
    <property type="entry name" value="SMAD_FHA_dom_sf"/>
</dbReference>
<dbReference type="PANTHER" id="PTHR21712">
    <property type="entry name" value="PRE-RRNA-PROCESSING PROTEIN FHL1"/>
    <property type="match status" value="1"/>
</dbReference>
<dbReference type="SMART" id="SM00339">
    <property type="entry name" value="FH"/>
    <property type="match status" value="1"/>
</dbReference>
<dbReference type="GO" id="GO:0005634">
    <property type="term" value="C:nucleus"/>
    <property type="evidence" value="ECO:0007669"/>
    <property type="project" value="UniProtKB-SubCell"/>
</dbReference>
<dbReference type="InterPro" id="IPR036388">
    <property type="entry name" value="WH-like_DNA-bd_sf"/>
</dbReference>
<feature type="region of interest" description="Disordered" evidence="4">
    <location>
        <begin position="760"/>
        <end position="779"/>
    </location>
</feature>
<dbReference type="KEGG" id="cot:CORT_0B05630"/>
<feature type="region of interest" description="Disordered" evidence="4">
    <location>
        <begin position="464"/>
        <end position="504"/>
    </location>
</feature>
<dbReference type="GO" id="GO:0060962">
    <property type="term" value="P:regulation of ribosomal protein gene transcription by RNA polymerase II"/>
    <property type="evidence" value="ECO:0007669"/>
    <property type="project" value="InterPro"/>
</dbReference>
<feature type="compositionally biased region" description="Basic and acidic residues" evidence="4">
    <location>
        <begin position="38"/>
        <end position="47"/>
    </location>
</feature>
<proteinExistence type="predicted"/>
<feature type="region of interest" description="Disordered" evidence="4">
    <location>
        <begin position="1"/>
        <end position="55"/>
    </location>
</feature>
<dbReference type="EMBL" id="HE681720">
    <property type="protein sequence ID" value="CCG22271.1"/>
    <property type="molecule type" value="Genomic_DNA"/>
</dbReference>
<gene>
    <name evidence="7" type="ORF">CORT_0B05630</name>
</gene>
<feature type="compositionally biased region" description="Polar residues" evidence="4">
    <location>
        <begin position="769"/>
        <end position="779"/>
    </location>
</feature>
<keyword evidence="8" id="KW-1185">Reference proteome</keyword>
<feature type="compositionally biased region" description="Polar residues" evidence="4">
    <location>
        <begin position="1041"/>
        <end position="1052"/>
    </location>
</feature>
<sequence length="1052" mass="116498">MSGIQDLKSSNIAPSENQLQLTHISSSDQPLPNQNHIESQKSPRPEVDAGLILDEELNMLLTTSQPQQDKLEGHSKSEPQDLNMDIKESYIGSSKTVSGSQTPNLKPLTSPKSGEIGPLKQDLIQDNSANKSRHTTEKLKRVITHQEQDAEESVSNSRVSAYARLDFENNVFYVQTLQVVLGRKSNDEFIQQDVDVHLSERKAISRRHAKIFYNFGTQRFEISVLGKNGAFVDETFVEKGVTIPLIDGVKIQIGDISFRFVLPAPPNETLDQQNGPKQFNPSDAINLKSNLFSKPPMAKDSLKKSLDSDSHHDNKLSLRKKSMSRRDSLLRIRKLSNARRKSAAANDELNELLKDLGVTSIENINEEESDLLDAQIQSLLNEDSELGLGDGMISLARMNESAIADDDDEFDLVKGIEQDAKMEKEILEIDASINQLNREIAELASQGGNESLIIEKDELRKSLEETKKQKKDHISQRRSSFVKNAGPLRSTPLMGKPASIQPSSSSTLYNRFGTLDKSLPFLTNSAMPQAILPKLEAPVFLITSEPGAIRTRPPPRAIAVEDHLHRASYYYPKTLEQQSQFPKPKGKKIIPRKTPKRVYSIEEIPEQYRSKPNLTFTSMASNVLSTGAASNGLTINETIEAIKEVYPYFKYCQEGWQASVAHCIKNTKIFKRVVKRGYEWLYTMDEPYKSERDSVKSKHKEYMDELMKAEILRQQEIRQNQRIGQYELNNKLYTNRNTQPPVSRPVPPVQYDHGVQSNSGQVKAFPQSPVATPQPSASINDAKTQKSLDYLRAELFKLYKSRNVSYDKVAATQLITKALATTIAQVNNIGAKAGCGDNALNFLVEKAPQQVSKILDIALTKSIKEHEGGLASARSTPSRSSPVPAPSSSGQQTYHTAPGNQSQSINHPITGARPQSSPIFESNNLLRHSSPESSSGQNANTPSHTTPLQNTNSPPKAVAGPKTETSPSPRRPVKSTPDPPLSRPSFGKPPNLGRPGSYARPQAYGKPPGVGNSLSRPPTFLSNKPSFHSGVKRETDADNYDSGQPTKAAKTQ</sequence>
<feature type="domain" description="Fork-head" evidence="6">
    <location>
        <begin position="611"/>
        <end position="690"/>
    </location>
</feature>
<feature type="compositionally biased region" description="Polar residues" evidence="4">
    <location>
        <begin position="93"/>
        <end position="104"/>
    </location>
</feature>
<feature type="compositionally biased region" description="Basic and acidic residues" evidence="4">
    <location>
        <begin position="69"/>
        <end position="83"/>
    </location>
</feature>
<evidence type="ECO:0000313" key="7">
    <source>
        <dbReference type="EMBL" id="CCG22271.1"/>
    </source>
</evidence>